<comment type="subcellular location">
    <subcellularLocation>
        <location evidence="1">Cell outer membrane</location>
    </subcellularLocation>
</comment>
<dbReference type="EMBL" id="DTKJ01000071">
    <property type="protein sequence ID" value="HGZ12602.1"/>
    <property type="molecule type" value="Genomic_DNA"/>
</dbReference>
<dbReference type="InterPro" id="IPR011990">
    <property type="entry name" value="TPR-like_helical_dom_sf"/>
</dbReference>
<dbReference type="Gene3D" id="2.40.170.20">
    <property type="entry name" value="TonB-dependent receptor, beta-barrel domain"/>
    <property type="match status" value="1"/>
</dbReference>
<feature type="domain" description="FecR protein" evidence="5">
    <location>
        <begin position="62"/>
        <end position="171"/>
    </location>
</feature>
<dbReference type="Pfam" id="PF14559">
    <property type="entry name" value="TPR_19"/>
    <property type="match status" value="2"/>
</dbReference>
<feature type="repeat" description="TPR" evidence="4">
    <location>
        <begin position="477"/>
        <end position="510"/>
    </location>
</feature>
<sequence>MTRAGRQLVLLLLGLLVFEYAAAEARPLAGKLIHFQGQVTIRRGGEEEWQPARLHQELFAGDAVKTGPVSRAAILAADESQIILNENTFFLLKQVSPSPRLGWQVVTPAAAQPPSASLYQVPQGELWLRNSNEKFLFELETPAVTAALRGTEFNLRVTPDGATALTLLTGALVLRNPQGQVNLDPGEEGLARPGEPPSKRVLVQPQDAVQWCLTYPGIVSFRDLPLTSGAATPQTLAGSPAAAPLVQKAEASYNQGRLEEARQEAEEALRLDPGNPRALTVLGWLALQRHDPKEALKFFSQVSVPHETLFVGLALSRYRLGEVSQAYELMAQARGSLPPTALLSTMSGYFALMAGKVVQAHNLLEEAAARDPGLAFPRALLAQIYLVQNRKDDARKAAAQALAANPRSPVALLSQALVELSYFKMDEARRYLDQAVTADPNFLDAHLYLARIWLGSDYLDRARRTLETALNLAPWEAEVLSLAGFVHLGYRDYQKAREYFSRAAAANPRLGDPHLGLGHIHFRYRNFQSGLAEILTATLLEPRMSLYQSFLGKALYQVRVFNKALETYDYAKTLDPRDPTPYLYKGIALTDLNRPGEAVQEINRSIELNDNRAIFRSRLMLDRDLAVRNYNLAYAYGNLGLGEWSFSKALTAVKADPTNSSAQLFLATAFQQTRQRVGAGTSALLLYRLLSPANQNTFATGNDYTPMFEMPYLRVLASASGSFWGSGDRTRQDYMVNAYGGLPGVALALAGFYTWDEGFRAHNADLRNYAFDGWFKWDLTPKTSLAFFSNYYDTKQGDRLNLSDYYYRYKPFWRQHYLKRYLEGGLVHRFAPHAVFMAYLNYTRLNVRKADFESGTAFRPDYLEYPAQEIDPDLPPGWYARDLGTTTFDYRSWSQTKDNLEFINPQVQQMLILGKHTLIAGFDYFRGKVDYRYWEKWLRQYRFFTYGNVTQIFDTEGNLIWQRPLWDPYTFPLSGEDTLRFLQLFRLPKWTYTFYLLDYWRVTPKLTLELGLTYEALKMPNEGVGRTFTKDQVNPRVGLNYQITPQQVVRFGAYTTLSPHTLFQPTLMPAEVAGLPYQINSFDGADVREMGLTWEAQWSPKTFTVLRASAARVANPYLLFRGPVAYLTWYQYNTDVMLNHILGPFWGLTLGLGWKRVDPRYQGGVDFNELSALGRLTFWHKSGLRAYVAATLVYQKPDDRKNELFVLGDFGVGYEFPRKRGEIFLNVSNVFNRHFTYLVAPIRLDPFYASRLLTLRMSLYY</sequence>
<feature type="repeat" description="TPR" evidence="4">
    <location>
        <begin position="545"/>
        <end position="578"/>
    </location>
</feature>
<dbReference type="PANTHER" id="PTHR12558">
    <property type="entry name" value="CELL DIVISION CYCLE 16,23,27"/>
    <property type="match status" value="1"/>
</dbReference>
<evidence type="ECO:0000259" key="6">
    <source>
        <dbReference type="Pfam" id="PF25183"/>
    </source>
</evidence>
<keyword evidence="2" id="KW-0472">Membrane</keyword>
<dbReference type="Gene3D" id="2.60.120.1440">
    <property type="match status" value="1"/>
</dbReference>
<evidence type="ECO:0000256" key="3">
    <source>
        <dbReference type="ARBA" id="ARBA00023237"/>
    </source>
</evidence>
<evidence type="ECO:0000256" key="1">
    <source>
        <dbReference type="ARBA" id="ARBA00004442"/>
    </source>
</evidence>
<dbReference type="InterPro" id="IPR057601">
    <property type="entry name" value="Oar-like_b-barrel"/>
</dbReference>
<dbReference type="Pfam" id="PF13432">
    <property type="entry name" value="TPR_16"/>
    <property type="match status" value="1"/>
</dbReference>
<dbReference type="PANTHER" id="PTHR12558:SF13">
    <property type="entry name" value="CELL DIVISION CYCLE PROTEIN 27 HOMOLOG"/>
    <property type="match status" value="1"/>
</dbReference>
<keyword evidence="3" id="KW-0998">Cell outer membrane</keyword>
<name>A0A7C5EPK3_9BACT</name>
<feature type="repeat" description="TPR" evidence="4">
    <location>
        <begin position="242"/>
        <end position="275"/>
    </location>
</feature>
<dbReference type="SUPFAM" id="SSF56935">
    <property type="entry name" value="Porins"/>
    <property type="match status" value="1"/>
</dbReference>
<evidence type="ECO:0000256" key="2">
    <source>
        <dbReference type="ARBA" id="ARBA00023136"/>
    </source>
</evidence>
<dbReference type="Gene3D" id="1.25.40.10">
    <property type="entry name" value="Tetratricopeptide repeat domain"/>
    <property type="match status" value="2"/>
</dbReference>
<accession>A0A7C5EPK3</accession>
<dbReference type="InterPro" id="IPR006860">
    <property type="entry name" value="FecR"/>
</dbReference>
<dbReference type="Pfam" id="PF04773">
    <property type="entry name" value="FecR"/>
    <property type="match status" value="1"/>
</dbReference>
<keyword evidence="4" id="KW-0802">TPR repeat</keyword>
<comment type="caution">
    <text evidence="7">The sequence shown here is derived from an EMBL/GenBank/DDBJ whole genome shotgun (WGS) entry which is preliminary data.</text>
</comment>
<dbReference type="PROSITE" id="PS50005">
    <property type="entry name" value="TPR"/>
    <property type="match status" value="3"/>
</dbReference>
<dbReference type="SMART" id="SM00028">
    <property type="entry name" value="TPR"/>
    <property type="match status" value="9"/>
</dbReference>
<dbReference type="InterPro" id="IPR019734">
    <property type="entry name" value="TPR_rpt"/>
</dbReference>
<reference evidence="7" key="1">
    <citation type="journal article" date="2020" name="mSystems">
        <title>Genome- and Community-Level Interaction Insights into Carbon Utilization and Element Cycling Functions of Hydrothermarchaeota in Hydrothermal Sediment.</title>
        <authorList>
            <person name="Zhou Z."/>
            <person name="Liu Y."/>
            <person name="Xu W."/>
            <person name="Pan J."/>
            <person name="Luo Z.H."/>
            <person name="Li M."/>
        </authorList>
    </citation>
    <scope>NUCLEOTIDE SEQUENCE [LARGE SCALE GENOMIC DNA]</scope>
    <source>
        <strain evidence="7">SpSt-853</strain>
    </source>
</reference>
<organism evidence="7">
    <name type="scientific">Desulfobacca acetoxidans</name>
    <dbReference type="NCBI Taxonomy" id="60893"/>
    <lineage>
        <taxon>Bacteria</taxon>
        <taxon>Pseudomonadati</taxon>
        <taxon>Thermodesulfobacteriota</taxon>
        <taxon>Desulfobaccia</taxon>
        <taxon>Desulfobaccales</taxon>
        <taxon>Desulfobaccaceae</taxon>
        <taxon>Desulfobacca</taxon>
    </lineage>
</organism>
<proteinExistence type="predicted"/>
<dbReference type="GO" id="GO:0009279">
    <property type="term" value="C:cell outer membrane"/>
    <property type="evidence" value="ECO:0007669"/>
    <property type="project" value="UniProtKB-SubCell"/>
</dbReference>
<dbReference type="Pfam" id="PF25183">
    <property type="entry name" value="OMP_b-brl_4"/>
    <property type="match status" value="1"/>
</dbReference>
<dbReference type="InterPro" id="IPR036942">
    <property type="entry name" value="Beta-barrel_TonB_sf"/>
</dbReference>
<evidence type="ECO:0000256" key="4">
    <source>
        <dbReference type="PROSITE-ProRule" id="PRU00339"/>
    </source>
</evidence>
<protein>
    <submittedName>
        <fullName evidence="7">Tetratricopeptide repeat protein</fullName>
    </submittedName>
</protein>
<dbReference type="SUPFAM" id="SSF48452">
    <property type="entry name" value="TPR-like"/>
    <property type="match status" value="2"/>
</dbReference>
<feature type="domain" description="TonB-dependent transporter Oar-like beta-barrel" evidence="6">
    <location>
        <begin position="766"/>
        <end position="1025"/>
    </location>
</feature>
<evidence type="ECO:0000259" key="5">
    <source>
        <dbReference type="Pfam" id="PF04773"/>
    </source>
</evidence>
<dbReference type="AlphaFoldDB" id="A0A7C5EPK3"/>
<evidence type="ECO:0000313" key="7">
    <source>
        <dbReference type="EMBL" id="HGZ12602.1"/>
    </source>
</evidence>
<gene>
    <name evidence="7" type="ORF">ENW48_10385</name>
</gene>